<dbReference type="Gene3D" id="3.40.190.10">
    <property type="entry name" value="Periplasmic binding protein-like II"/>
    <property type="match status" value="2"/>
</dbReference>
<keyword evidence="1" id="KW-0732">Signal</keyword>
<evidence type="ECO:0000313" key="3">
    <source>
        <dbReference type="EMBL" id="MDQ0510067.1"/>
    </source>
</evidence>
<proteinExistence type="predicted"/>
<dbReference type="InterPro" id="IPR022448">
    <property type="entry name" value="Quinoprotein_dehydrogenase"/>
</dbReference>
<evidence type="ECO:0000256" key="1">
    <source>
        <dbReference type="ARBA" id="ARBA00022729"/>
    </source>
</evidence>
<feature type="domain" description="Solute-binding protein family 3/N-terminal" evidence="2">
    <location>
        <begin position="44"/>
        <end position="275"/>
    </location>
</feature>
<dbReference type="InterPro" id="IPR001638">
    <property type="entry name" value="Solute-binding_3/MltF_N"/>
</dbReference>
<accession>A0ABU0LMY9</accession>
<evidence type="ECO:0000259" key="2">
    <source>
        <dbReference type="SMART" id="SM00062"/>
    </source>
</evidence>
<dbReference type="RefSeq" id="WP_306888798.1">
    <property type="nucleotide sequence ID" value="NZ_JAUSVR010000002.1"/>
</dbReference>
<dbReference type="Proteomes" id="UP001235094">
    <property type="component" value="Unassembled WGS sequence"/>
</dbReference>
<evidence type="ECO:0000313" key="4">
    <source>
        <dbReference type="Proteomes" id="UP001235094"/>
    </source>
</evidence>
<dbReference type="SUPFAM" id="SSF53850">
    <property type="entry name" value="Periplasmic binding protein-like II"/>
    <property type="match status" value="1"/>
</dbReference>
<dbReference type="SMART" id="SM00062">
    <property type="entry name" value="PBPb"/>
    <property type="match status" value="1"/>
</dbReference>
<sequence>MMRRFAGFAVRGLAGLGLAAVAGLCLGGLSAARAQVSDLVDRSTLRVCADPANMPFTNEKGEGFENKIAELLAQKLGLTLDYTWFPQATGFYRMTLGSKRCDLVMGYVAGGDPVLNTNPYYRSAWALVTPRDGDLAAVDTLEDPRLKGRRIGVVAGTPPGDLLARNGLMGAARPYSLMVDRRFESPAEAMIADINDGTIDAGILWGPIGGYYARASAKPLSVMPLVKEKGDPSLVYRITLGIRPGELNWKHQLNTFIQNEQGAIDRILLDYGVPLLDSHNRPLERAP</sequence>
<keyword evidence="4" id="KW-1185">Reference proteome</keyword>
<dbReference type="EMBL" id="JAUSVR010000002">
    <property type="protein sequence ID" value="MDQ0510067.1"/>
    <property type="molecule type" value="Genomic_DNA"/>
</dbReference>
<dbReference type="NCBIfam" id="TIGR03871">
    <property type="entry name" value="ABC_peri_MoxJ_2"/>
    <property type="match status" value="1"/>
</dbReference>
<dbReference type="PANTHER" id="PTHR35936:SF17">
    <property type="entry name" value="ARGININE-BINDING EXTRACELLULAR PROTEIN ARTP"/>
    <property type="match status" value="1"/>
</dbReference>
<name>A0ABU0LMY9_9HYPH</name>
<comment type="caution">
    <text evidence="3">The sequence shown here is derived from an EMBL/GenBank/DDBJ whole genome shotgun (WGS) entry which is preliminary data.</text>
</comment>
<reference evidence="3 4" key="1">
    <citation type="submission" date="2023-07" db="EMBL/GenBank/DDBJ databases">
        <title>Genomic Encyclopedia of Type Strains, Phase IV (KMG-IV): sequencing the most valuable type-strain genomes for metagenomic binning, comparative biology and taxonomic classification.</title>
        <authorList>
            <person name="Goeker M."/>
        </authorList>
    </citation>
    <scope>NUCLEOTIDE SEQUENCE [LARGE SCALE GENOMIC DNA]</scope>
    <source>
        <strain evidence="3 4">DSM 15561</strain>
    </source>
</reference>
<organism evidence="3 4">
    <name type="scientific">Ancylobacter amanitiformis</name>
    <dbReference type="NCBI Taxonomy" id="217069"/>
    <lineage>
        <taxon>Bacteria</taxon>
        <taxon>Pseudomonadati</taxon>
        <taxon>Pseudomonadota</taxon>
        <taxon>Alphaproteobacteria</taxon>
        <taxon>Hyphomicrobiales</taxon>
        <taxon>Xanthobacteraceae</taxon>
        <taxon>Ancylobacter</taxon>
    </lineage>
</organism>
<protein>
    <submittedName>
        <fullName evidence="3">Quinoprotein dehydrogenase-associated probable ABC transporter substrate-binding protein</fullName>
    </submittedName>
</protein>
<gene>
    <name evidence="3" type="ORF">QOZ99_000948</name>
</gene>
<dbReference type="PANTHER" id="PTHR35936">
    <property type="entry name" value="MEMBRANE-BOUND LYTIC MUREIN TRANSGLYCOSYLASE F"/>
    <property type="match status" value="1"/>
</dbReference>